<dbReference type="Proteomes" id="UP001203880">
    <property type="component" value="Unassembled WGS sequence"/>
</dbReference>
<dbReference type="SUPFAM" id="SSF53300">
    <property type="entry name" value="vWA-like"/>
    <property type="match status" value="1"/>
</dbReference>
<reference evidence="2" key="1">
    <citation type="submission" date="2022-05" db="EMBL/GenBank/DDBJ databases">
        <authorList>
            <person name="Park J.-S."/>
        </authorList>
    </citation>
    <scope>NUCLEOTIDE SEQUENCE</scope>
    <source>
        <strain evidence="2">2012CJ41-6</strain>
    </source>
</reference>
<organism evidence="2 3">
    <name type="scientific">Ruegeria spongiae</name>
    <dbReference type="NCBI Taxonomy" id="2942209"/>
    <lineage>
        <taxon>Bacteria</taxon>
        <taxon>Pseudomonadati</taxon>
        <taxon>Pseudomonadota</taxon>
        <taxon>Alphaproteobacteria</taxon>
        <taxon>Rhodobacterales</taxon>
        <taxon>Roseobacteraceae</taxon>
        <taxon>Ruegeria</taxon>
    </lineage>
</organism>
<proteinExistence type="predicted"/>
<feature type="chain" id="PRO_5046702427" evidence="1">
    <location>
        <begin position="20"/>
        <end position="220"/>
    </location>
</feature>
<dbReference type="Gene3D" id="3.40.50.410">
    <property type="entry name" value="von Willebrand factor, type A domain"/>
    <property type="match status" value="1"/>
</dbReference>
<protein>
    <submittedName>
        <fullName evidence="2">DUF1194 domain-containing protein</fullName>
    </submittedName>
</protein>
<dbReference type="InterPro" id="IPR010607">
    <property type="entry name" value="DUF1194"/>
</dbReference>
<feature type="signal peptide" evidence="1">
    <location>
        <begin position="1"/>
        <end position="19"/>
    </location>
</feature>
<dbReference type="EMBL" id="JAMFMB010000004">
    <property type="protein sequence ID" value="MCL6282895.1"/>
    <property type="molecule type" value="Genomic_DNA"/>
</dbReference>
<name>A0ABT0PZ43_9RHOB</name>
<keyword evidence="3" id="KW-1185">Reference proteome</keyword>
<dbReference type="InterPro" id="IPR036465">
    <property type="entry name" value="vWFA_dom_sf"/>
</dbReference>
<evidence type="ECO:0000256" key="1">
    <source>
        <dbReference type="SAM" id="SignalP"/>
    </source>
</evidence>
<comment type="caution">
    <text evidence="2">The sequence shown here is derived from an EMBL/GenBank/DDBJ whole genome shotgun (WGS) entry which is preliminary data.</text>
</comment>
<accession>A0ABT0PZ43</accession>
<evidence type="ECO:0000313" key="2">
    <source>
        <dbReference type="EMBL" id="MCL6282895.1"/>
    </source>
</evidence>
<evidence type="ECO:0000313" key="3">
    <source>
        <dbReference type="Proteomes" id="UP001203880"/>
    </source>
</evidence>
<sequence>MFGLRAFALTTLLSSPALACDLALALAVDVSGSVDSQEYRIQMDGLAHALRDPIISEALVRGQAQLMLIQWTGSSRQQVTIPWTTIDSFDAIDRFADAVAADKRVWRNFSTAIGEALATTMVRFDEVADCKRHLIDLSGDGMSNEGVEPTSLRADLAARNITVNAIAIEQSEPDLTAYFYENVIMGDGAFVVTAGGFRDYPERIRKKLLREVTEQTAAAR</sequence>
<gene>
    <name evidence="2" type="ORF">M3P21_05055</name>
</gene>
<dbReference type="Pfam" id="PF06707">
    <property type="entry name" value="DUF1194"/>
    <property type="match status" value="1"/>
</dbReference>
<keyword evidence="1" id="KW-0732">Signal</keyword>
<dbReference type="RefSeq" id="WP_249707395.1">
    <property type="nucleotide sequence ID" value="NZ_JAMFMB010000004.1"/>
</dbReference>